<feature type="compositionally biased region" description="Basic and acidic residues" evidence="1">
    <location>
        <begin position="128"/>
        <end position="148"/>
    </location>
</feature>
<organism evidence="2 3">
    <name type="scientific">Drosophila madeirensis</name>
    <name type="common">Fruit fly</name>
    <dbReference type="NCBI Taxonomy" id="30013"/>
    <lineage>
        <taxon>Eukaryota</taxon>
        <taxon>Metazoa</taxon>
        <taxon>Ecdysozoa</taxon>
        <taxon>Arthropoda</taxon>
        <taxon>Hexapoda</taxon>
        <taxon>Insecta</taxon>
        <taxon>Pterygota</taxon>
        <taxon>Neoptera</taxon>
        <taxon>Endopterygota</taxon>
        <taxon>Diptera</taxon>
        <taxon>Brachycera</taxon>
        <taxon>Muscomorpha</taxon>
        <taxon>Ephydroidea</taxon>
        <taxon>Drosophilidae</taxon>
        <taxon>Drosophila</taxon>
        <taxon>Sophophora</taxon>
    </lineage>
</organism>
<dbReference type="AlphaFoldDB" id="A0AAU9EPC7"/>
<feature type="region of interest" description="Disordered" evidence="1">
    <location>
        <begin position="119"/>
        <end position="217"/>
    </location>
</feature>
<dbReference type="Proteomes" id="UP001500889">
    <property type="component" value="Chromosome O"/>
</dbReference>
<evidence type="ECO:0000256" key="1">
    <source>
        <dbReference type="SAM" id="MobiDB-lite"/>
    </source>
</evidence>
<keyword evidence="3" id="KW-1185">Reference proteome</keyword>
<evidence type="ECO:0000313" key="2">
    <source>
        <dbReference type="EMBL" id="BFF88828.1"/>
    </source>
</evidence>
<feature type="compositionally biased region" description="Polar residues" evidence="1">
    <location>
        <begin position="1"/>
        <end position="13"/>
    </location>
</feature>
<accession>A0AAU9EPC7</accession>
<name>A0AAU9EPC7_DROMD</name>
<evidence type="ECO:0000313" key="3">
    <source>
        <dbReference type="Proteomes" id="UP001500889"/>
    </source>
</evidence>
<feature type="compositionally biased region" description="Basic and acidic residues" evidence="1">
    <location>
        <begin position="160"/>
        <end position="172"/>
    </location>
</feature>
<sequence length="217" mass="24385">MTLRSLPSGNPTEQVGGEDMQAAEGGGNPSWNRPKTKETSEIISGINVAIAQAQETQRRAMADTISGTLQEEFRRGFMELMAAITEALTPLRHRGEIIQDLVWEDDPNGREGGQTALECQKQSTKHRCSGEHQEQIPQEPPRKPERRSQNWSFMGDDGELDPRPEIQERKPAGDGGARSTETPYALREARRVEDIQPKSQLLEGEKKEKRKVKTEWV</sequence>
<feature type="compositionally biased region" description="Basic and acidic residues" evidence="1">
    <location>
        <begin position="203"/>
        <end position="217"/>
    </location>
</feature>
<reference evidence="2 3" key="1">
    <citation type="submission" date="2024-02" db="EMBL/GenBank/DDBJ databases">
        <title>A chromosome-level genome assembly of Drosophila madeirensis, a fruit fly species endemic to Madeira island.</title>
        <authorList>
            <person name="Tomihara K."/>
            <person name="Llopart A."/>
            <person name="Yamamoto D."/>
        </authorList>
    </citation>
    <scope>NUCLEOTIDE SEQUENCE [LARGE SCALE GENOMIC DNA]</scope>
    <source>
        <strain evidence="2 3">RF1</strain>
    </source>
</reference>
<protein>
    <submittedName>
        <fullName evidence="2">Uncharacterized protein</fullName>
    </submittedName>
</protein>
<gene>
    <name evidence="2" type="ORF">DMAD_07730</name>
</gene>
<proteinExistence type="predicted"/>
<dbReference type="EMBL" id="AP029263">
    <property type="protein sequence ID" value="BFF88828.1"/>
    <property type="molecule type" value="Genomic_DNA"/>
</dbReference>
<feature type="region of interest" description="Disordered" evidence="1">
    <location>
        <begin position="1"/>
        <end position="39"/>
    </location>
</feature>
<feature type="compositionally biased region" description="Basic and acidic residues" evidence="1">
    <location>
        <begin position="187"/>
        <end position="196"/>
    </location>
</feature>